<dbReference type="PROSITE" id="PS00129">
    <property type="entry name" value="GLYCOSYL_HYDROL_F31_1"/>
    <property type="match status" value="1"/>
</dbReference>
<evidence type="ECO:0000259" key="5">
    <source>
        <dbReference type="Pfam" id="PF01055"/>
    </source>
</evidence>
<dbReference type="InterPro" id="IPR030458">
    <property type="entry name" value="Glyco_hydro_31_AS"/>
</dbReference>
<dbReference type="InterPro" id="IPR017853">
    <property type="entry name" value="GH"/>
</dbReference>
<dbReference type="CDD" id="cd14752">
    <property type="entry name" value="GH31_N"/>
    <property type="match status" value="1"/>
</dbReference>
<feature type="domain" description="Glycosyl hydrolase family 31 C-terminal" evidence="8">
    <location>
        <begin position="592"/>
        <end position="678"/>
    </location>
</feature>
<dbReference type="PANTHER" id="PTHR22762:SF166">
    <property type="entry name" value="ALPHA-GLUCOSIDASE"/>
    <property type="match status" value="1"/>
</dbReference>
<dbReference type="InterPro" id="IPR025887">
    <property type="entry name" value="Glyco_hydro_31_N_dom"/>
</dbReference>
<feature type="domain" description="DUF5110" evidence="7">
    <location>
        <begin position="694"/>
        <end position="761"/>
    </location>
</feature>
<dbReference type="Pfam" id="PF17137">
    <property type="entry name" value="DUF5110"/>
    <property type="match status" value="1"/>
</dbReference>
<keyword evidence="2 4" id="KW-0378">Hydrolase</keyword>
<dbReference type="InterPro" id="IPR048395">
    <property type="entry name" value="Glyco_hydro_31_C"/>
</dbReference>
<dbReference type="eggNOG" id="COG1501">
    <property type="taxonomic scope" value="Bacteria"/>
</dbReference>
<accession>E0U9C6</accession>
<dbReference type="InterPro" id="IPR033403">
    <property type="entry name" value="DUF5110"/>
</dbReference>
<dbReference type="GO" id="GO:0005975">
    <property type="term" value="P:carbohydrate metabolic process"/>
    <property type="evidence" value="ECO:0007669"/>
    <property type="project" value="InterPro"/>
</dbReference>
<dbReference type="SUPFAM" id="SSF51445">
    <property type="entry name" value="(Trans)glycosidases"/>
    <property type="match status" value="1"/>
</dbReference>
<dbReference type="GO" id="GO:0004558">
    <property type="term" value="F:alpha-1,4-glucosidase activity"/>
    <property type="evidence" value="ECO:0007669"/>
    <property type="project" value="UniProtKB-EC"/>
</dbReference>
<dbReference type="Gene3D" id="2.60.40.1760">
    <property type="entry name" value="glycosyl hydrolase (family 31)"/>
    <property type="match status" value="1"/>
</dbReference>
<evidence type="ECO:0000313" key="10">
    <source>
        <dbReference type="Proteomes" id="UP000008206"/>
    </source>
</evidence>
<evidence type="ECO:0000259" key="6">
    <source>
        <dbReference type="Pfam" id="PF13802"/>
    </source>
</evidence>
<dbReference type="CAZy" id="GH31">
    <property type="family name" value="Glycoside Hydrolase Family 31"/>
</dbReference>
<dbReference type="CDD" id="cd06604">
    <property type="entry name" value="GH31_glucosidase_II_MalA"/>
    <property type="match status" value="1"/>
</dbReference>
<evidence type="ECO:0000256" key="2">
    <source>
        <dbReference type="ARBA" id="ARBA00022801"/>
    </source>
</evidence>
<dbReference type="Pfam" id="PF21365">
    <property type="entry name" value="Glyco_hydro_31_3rd"/>
    <property type="match status" value="1"/>
</dbReference>
<dbReference type="AlphaFoldDB" id="E0U9C6"/>
<feature type="domain" description="Glycoside hydrolase family 31 TIM barrel" evidence="5">
    <location>
        <begin position="250"/>
        <end position="584"/>
    </location>
</feature>
<dbReference type="Pfam" id="PF13802">
    <property type="entry name" value="Gal_mutarotas_2"/>
    <property type="match status" value="1"/>
</dbReference>
<dbReference type="Gene3D" id="2.60.40.1180">
    <property type="entry name" value="Golgi alpha-mannosidase II"/>
    <property type="match status" value="2"/>
</dbReference>
<evidence type="ECO:0000313" key="9">
    <source>
        <dbReference type="EMBL" id="ADN12618.1"/>
    </source>
</evidence>
<dbReference type="Pfam" id="PF01055">
    <property type="entry name" value="Glyco_hydro_31_2nd"/>
    <property type="match status" value="1"/>
</dbReference>
<dbReference type="InterPro" id="IPR000322">
    <property type="entry name" value="Glyco_hydro_31_TIM"/>
</dbReference>
<evidence type="ECO:0000256" key="3">
    <source>
        <dbReference type="ARBA" id="ARBA00023295"/>
    </source>
</evidence>
<organism evidence="9 10">
    <name type="scientific">Gloeothece verrucosa (strain PCC 7822)</name>
    <name type="common">Cyanothece sp. (strain PCC 7822)</name>
    <dbReference type="NCBI Taxonomy" id="497965"/>
    <lineage>
        <taxon>Bacteria</taxon>
        <taxon>Bacillati</taxon>
        <taxon>Cyanobacteriota</taxon>
        <taxon>Cyanophyceae</taxon>
        <taxon>Oscillatoriophycideae</taxon>
        <taxon>Chroococcales</taxon>
        <taxon>Aphanothecaceae</taxon>
        <taxon>Gloeothece</taxon>
        <taxon>Gloeothece verrucosa</taxon>
    </lineage>
</organism>
<protein>
    <submittedName>
        <fullName evidence="9">Alpha-glucosidase</fullName>
        <ecNumber evidence="9">3.2.1.20</ecNumber>
    </submittedName>
</protein>
<evidence type="ECO:0000259" key="7">
    <source>
        <dbReference type="Pfam" id="PF17137"/>
    </source>
</evidence>
<dbReference type="Proteomes" id="UP000008206">
    <property type="component" value="Chromosome"/>
</dbReference>
<dbReference type="SUPFAM" id="SSF74650">
    <property type="entry name" value="Galactose mutarotase-like"/>
    <property type="match status" value="1"/>
</dbReference>
<name>E0U9C6_GLOV7</name>
<dbReference type="STRING" id="497965.Cyan7822_0581"/>
<dbReference type="Gene3D" id="3.20.20.80">
    <property type="entry name" value="Glycosidases"/>
    <property type="match status" value="2"/>
</dbReference>
<dbReference type="KEGG" id="cyj:Cyan7822_0581"/>
<keyword evidence="10" id="KW-1185">Reference proteome</keyword>
<dbReference type="RefSeq" id="WP_013320728.1">
    <property type="nucleotide sequence ID" value="NC_014501.1"/>
</dbReference>
<gene>
    <name evidence="9" type="ordered locus">Cyan7822_0581</name>
</gene>
<proteinExistence type="inferred from homology"/>
<dbReference type="InterPro" id="IPR013780">
    <property type="entry name" value="Glyco_hydro_b"/>
</dbReference>
<keyword evidence="3 4" id="KW-0326">Glycosidase</keyword>
<evidence type="ECO:0000256" key="4">
    <source>
        <dbReference type="RuleBase" id="RU361185"/>
    </source>
</evidence>
<dbReference type="InterPro" id="IPR011013">
    <property type="entry name" value="Gal_mutarotase_sf_dom"/>
</dbReference>
<evidence type="ECO:0000256" key="1">
    <source>
        <dbReference type="ARBA" id="ARBA00007806"/>
    </source>
</evidence>
<sequence>MPQYFGQLPILEQPWSIIGTIKTFNINDRHIDFSCTNARFRITILAPNLIRVRFTPKNEFLPRRSWAVTLDDSEWEKTDFKLEETPETIEIKTEQIQIKIFRQNSHLHCYDQSGQPFACDAETGLGWRSAEVAAWKQIEADEHFYGFGERTGLLDKRSEIKTHWTIDAVDYGPLTDEMYQAIPFFIALRPHLAYGLFLNSTYWSQFDLGVEKPGTWRMETQSQELDYYIIHGPQPAQILQTYTQLTGRMPLPPVWSLGYHQSRWGYDTEEVVRQVAQEFRTREIPCDVIHFDIDYMRGFRVFSWSPKRFPNPTGLLGDLSQAGFKVVTIIDPGVKYEPEADYTVFDEGIQKDYFVRKPNGQLFHGYVWPEKAVFPDFLRPEVRYWWGECHKSLTDAGVAGIWNDMNEPSIADRPFGEKGQKIWFPMDSQQGPLDEAATHAETHNLYGLMMARSAYEGLERLRPHERSFILTRSGYAGIQRWSSVWMGDNQAVWEHLEQSLPMLCNMGLSGVAFVGSDIGGFAQNSTAEMFARWMQAGMLYPFMRAHSSMGVGRREPWVFGDTIEGICRKFIELRYQLIPYIYTLFWQAALTGEPILRPLLYEYPNDPKTYELHEQVFLGSSLMAAPVCRPGVEYRAVYLPEGVWFDWWTGERYQGPTHILAPAPLEIMPLYVKAGSIIPMQPVKQYLDEEGFSQLSLRIYPGQGEFTFYEDDGHSFNYRQGEWATTVIRVSQKNDQVIVDIAPRQGQWKPPSRTIIIQVVGIGEKEFVDDGTGYQWQFP</sequence>
<dbReference type="GO" id="GO:0030246">
    <property type="term" value="F:carbohydrate binding"/>
    <property type="evidence" value="ECO:0007669"/>
    <property type="project" value="InterPro"/>
</dbReference>
<dbReference type="EMBL" id="CP002198">
    <property type="protein sequence ID" value="ADN12618.1"/>
    <property type="molecule type" value="Genomic_DNA"/>
</dbReference>
<dbReference type="EC" id="3.2.1.20" evidence="9"/>
<dbReference type="OrthoDB" id="176168at2"/>
<dbReference type="PANTHER" id="PTHR22762">
    <property type="entry name" value="ALPHA-GLUCOSIDASE"/>
    <property type="match status" value="1"/>
</dbReference>
<dbReference type="HOGENOM" id="CLU_000631_7_2_3"/>
<feature type="domain" description="Glycoside hydrolase family 31 N-terminal" evidence="6">
    <location>
        <begin position="40"/>
        <end position="207"/>
    </location>
</feature>
<dbReference type="SUPFAM" id="SSF51011">
    <property type="entry name" value="Glycosyl hydrolase domain"/>
    <property type="match status" value="1"/>
</dbReference>
<comment type="similarity">
    <text evidence="1 4">Belongs to the glycosyl hydrolase 31 family.</text>
</comment>
<reference evidence="10" key="1">
    <citation type="journal article" date="2011" name="MBio">
        <title>Novel metabolic attributes of the genus Cyanothece, comprising a group of unicellular nitrogen-fixing Cyanobacteria.</title>
        <authorList>
            <person name="Bandyopadhyay A."/>
            <person name="Elvitigala T."/>
            <person name="Welsh E."/>
            <person name="Stockel J."/>
            <person name="Liberton M."/>
            <person name="Min H."/>
            <person name="Sherman L.A."/>
            <person name="Pakrasi H.B."/>
        </authorList>
    </citation>
    <scope>NUCLEOTIDE SEQUENCE [LARGE SCALE GENOMIC DNA]</scope>
    <source>
        <strain evidence="10">PCC 7822</strain>
    </source>
</reference>
<evidence type="ECO:0000259" key="8">
    <source>
        <dbReference type="Pfam" id="PF21365"/>
    </source>
</evidence>